<comment type="caution">
    <text evidence="3">The sequence shown here is derived from an EMBL/GenBank/DDBJ whole genome shotgun (WGS) entry which is preliminary data.</text>
</comment>
<feature type="compositionally biased region" description="Acidic residues" evidence="1">
    <location>
        <begin position="584"/>
        <end position="597"/>
    </location>
</feature>
<dbReference type="OrthoDB" id="379364at2759"/>
<feature type="compositionally biased region" description="Basic and acidic residues" evidence="1">
    <location>
        <begin position="907"/>
        <end position="945"/>
    </location>
</feature>
<dbReference type="EMBL" id="NWUJ01000005">
    <property type="protein sequence ID" value="PFH35424.1"/>
    <property type="molecule type" value="Genomic_DNA"/>
</dbReference>
<feature type="region of interest" description="Disordered" evidence="1">
    <location>
        <begin position="875"/>
        <end position="992"/>
    </location>
</feature>
<proteinExistence type="predicted"/>
<gene>
    <name evidence="3" type="ORF">BESB_063110</name>
</gene>
<dbReference type="VEuPathDB" id="ToxoDB:BESB_063110"/>
<organism evidence="3 4">
    <name type="scientific">Besnoitia besnoiti</name>
    <name type="common">Apicomplexan protozoan</name>
    <dbReference type="NCBI Taxonomy" id="94643"/>
    <lineage>
        <taxon>Eukaryota</taxon>
        <taxon>Sar</taxon>
        <taxon>Alveolata</taxon>
        <taxon>Apicomplexa</taxon>
        <taxon>Conoidasida</taxon>
        <taxon>Coccidia</taxon>
        <taxon>Eucoccidiorida</taxon>
        <taxon>Eimeriorina</taxon>
        <taxon>Sarcocystidae</taxon>
        <taxon>Besnoitia</taxon>
    </lineage>
</organism>
<evidence type="ECO:0000256" key="2">
    <source>
        <dbReference type="SAM" id="SignalP"/>
    </source>
</evidence>
<reference evidence="3 4" key="1">
    <citation type="submission" date="2017-09" db="EMBL/GenBank/DDBJ databases">
        <title>Genome sequencing of Besnoitia besnoiti strain Bb-Ger1.</title>
        <authorList>
            <person name="Schares G."/>
            <person name="Venepally P."/>
            <person name="Lorenzi H.A."/>
        </authorList>
    </citation>
    <scope>NUCLEOTIDE SEQUENCE [LARGE SCALE GENOMIC DNA]</scope>
    <source>
        <strain evidence="3 4">Bb-Ger1</strain>
    </source>
</reference>
<dbReference type="AlphaFoldDB" id="A0A2A9ME02"/>
<dbReference type="Proteomes" id="UP000224006">
    <property type="component" value="Chromosome V"/>
</dbReference>
<protein>
    <recommendedName>
        <fullName evidence="5">Transmembrane protein</fullName>
    </recommendedName>
</protein>
<evidence type="ECO:0000256" key="1">
    <source>
        <dbReference type="SAM" id="MobiDB-lite"/>
    </source>
</evidence>
<keyword evidence="4" id="KW-1185">Reference proteome</keyword>
<feature type="region of interest" description="Disordered" evidence="1">
    <location>
        <begin position="1028"/>
        <end position="1055"/>
    </location>
</feature>
<feature type="chain" id="PRO_5012744315" description="Transmembrane protein" evidence="2">
    <location>
        <begin position="35"/>
        <end position="1055"/>
    </location>
</feature>
<dbReference type="GeneID" id="40311239"/>
<evidence type="ECO:0000313" key="3">
    <source>
        <dbReference type="EMBL" id="PFH35424.1"/>
    </source>
</evidence>
<feature type="signal peptide" evidence="2">
    <location>
        <begin position="1"/>
        <end position="34"/>
    </location>
</feature>
<dbReference type="RefSeq" id="XP_029219433.1">
    <property type="nucleotide sequence ID" value="XM_029364725.1"/>
</dbReference>
<evidence type="ECO:0000313" key="4">
    <source>
        <dbReference type="Proteomes" id="UP000224006"/>
    </source>
</evidence>
<evidence type="ECO:0008006" key="5">
    <source>
        <dbReference type="Google" id="ProtNLM"/>
    </source>
</evidence>
<accession>A0A2A9ME02</accession>
<keyword evidence="2" id="KW-0732">Signal</keyword>
<feature type="compositionally biased region" description="Acidic residues" evidence="1">
    <location>
        <begin position="982"/>
        <end position="992"/>
    </location>
</feature>
<feature type="region of interest" description="Disordered" evidence="1">
    <location>
        <begin position="584"/>
        <end position="611"/>
    </location>
</feature>
<sequence>MGPLMVFRCSLPLLSVTVLAFVLVLFSLPSEALSQGARSFRTSIQTDLLTLPSSVRHFSFSQPRLSGINPFLVSPLLELHQPGLASPPSSPAARASSISASRAPSSSPICCVVHARSAPNSLAASLRPLQHTHFFSSPSSSVFVTRMRARHLGGAPLRRPALRASACGKKPTFAGRCRSQRLCRSLAWAGKRQAPTPRAFLCVLQTRAELPSPCPQARQRALGIATPRSDREGDVKNSTSVTGTDACVRGAEAARRSGSFRLASAQFRALRQLRVGRATDQSSPTRGGRAFSAATILRSECVRAGAARREVLEEDETRRRSAETGRCAEEARRGARRGLGSFEMNVAPPGTAFEAKVAECRDNPIDTMPWEHVVPFYKVHKKEDNFWLQFLKGNWTYVDARKMLDKPAGLIDGGPAVYDGLGTTLPMNPLAKDRQREKAFPQHLDHGVRFREAVDRPHRIIYDRIPCGNSDVYYGETDIDLEERLWGAFHHTRATEEGFPDSGWRDILPQYDMSEMPNPWTHTKGEFIEMPYNSRDPSAGPPVAPIEFDLAAAGRFGGYFLDPGWTRHFDYVEQYNEMKRWQEDEAGAADTTDEAPEEGEKKKRKKQRKSQLLDKPMFREAYERGQLLIKSRYEDIRNHPVYKKAIYEGATHEAASIAANRATEETIVDMWRGIDVAADLPKVGRYDHEGGGKWNCEDGEGQTIAINMFGEDIVPHANCYMSPKMTTEEMAELWHYWMTESHREGRYTDFHSEIGCYSDIEYEDRNYRKKFPRLMALYRPLWTHRKFGDEFGDALRPDEAPSDDVLTQFGAPLMSSSRLLRRAAARVKHRGDSRPLCALSVDEDQLFDEAFDFSERDASRLRRARLSRHELSRLARQEGAGRLPGRGDSADKGGALSRAGRGLRGRRQYEAADERGGGEERRPRVDSGERDAEDRRSHGERRADGDECEAYEEQGETTVEENDLEDQASRWADSPEDAQATAEDDEAENEDLNFLDEYDDLWWFDRGRPYGATTLAYRGPAVVADVVHRSPLGGRDRHGKAREPRTRNLNTPRLE</sequence>
<dbReference type="KEGG" id="bbes:BESB_063110"/>
<feature type="compositionally biased region" description="Acidic residues" evidence="1">
    <location>
        <begin position="946"/>
        <end position="966"/>
    </location>
</feature>
<name>A0A2A9ME02_BESBE</name>